<dbReference type="RefSeq" id="WP_275819885.1">
    <property type="nucleotide sequence ID" value="NZ_JARHUD010000002.1"/>
</dbReference>
<evidence type="ECO:0000313" key="2">
    <source>
        <dbReference type="EMBL" id="MDF2094935.1"/>
    </source>
</evidence>
<sequence length="148" mass="16912">MTLSWNEDPIVRRLFEALDALRQGRTEAWSEMFSARGKMEFPYAPQGYPSVVEGKAAIADYIRSYPDNIKLREITVDNVLRAGETRIIEFHVASTAVTTDRDFVMHYVSIIEVANDLIETYRDYWNPLVALEAMGGVDTMNRMGQVDE</sequence>
<dbReference type="Pfam" id="PF12680">
    <property type="entry name" value="SnoaL_2"/>
    <property type="match status" value="1"/>
</dbReference>
<dbReference type="Gene3D" id="3.10.450.50">
    <property type="match status" value="1"/>
</dbReference>
<proteinExistence type="predicted"/>
<dbReference type="InterPro" id="IPR032710">
    <property type="entry name" value="NTF2-like_dom_sf"/>
</dbReference>
<dbReference type="EMBL" id="JARHUD010000002">
    <property type="protein sequence ID" value="MDF2094935.1"/>
    <property type="molecule type" value="Genomic_DNA"/>
</dbReference>
<reference evidence="2 3" key="1">
    <citation type="submission" date="2023-03" db="EMBL/GenBank/DDBJ databases">
        <title>Fodinicurvata sp. CAU 1616 isolated from sea sendiment.</title>
        <authorList>
            <person name="Kim W."/>
        </authorList>
    </citation>
    <scope>NUCLEOTIDE SEQUENCE [LARGE SCALE GENOMIC DNA]</scope>
    <source>
        <strain evidence="2 3">CAU 1616</strain>
    </source>
</reference>
<organism evidence="2 3">
    <name type="scientific">Aquibaculum arenosum</name>
    <dbReference type="NCBI Taxonomy" id="3032591"/>
    <lineage>
        <taxon>Bacteria</taxon>
        <taxon>Pseudomonadati</taxon>
        <taxon>Pseudomonadota</taxon>
        <taxon>Alphaproteobacteria</taxon>
        <taxon>Rhodospirillales</taxon>
        <taxon>Rhodovibrionaceae</taxon>
        <taxon>Aquibaculum</taxon>
    </lineage>
</organism>
<evidence type="ECO:0000259" key="1">
    <source>
        <dbReference type="Pfam" id="PF12680"/>
    </source>
</evidence>
<dbReference type="SUPFAM" id="SSF54427">
    <property type="entry name" value="NTF2-like"/>
    <property type="match status" value="1"/>
</dbReference>
<name>A0ABT5YJ12_9PROT</name>
<dbReference type="InterPro" id="IPR037401">
    <property type="entry name" value="SnoaL-like"/>
</dbReference>
<keyword evidence="3" id="KW-1185">Reference proteome</keyword>
<gene>
    <name evidence="2" type="ORF">P2G67_02975</name>
</gene>
<evidence type="ECO:0000313" key="3">
    <source>
        <dbReference type="Proteomes" id="UP001215503"/>
    </source>
</evidence>
<protein>
    <submittedName>
        <fullName evidence="2">Nuclear transport factor 2 family protein</fullName>
    </submittedName>
</protein>
<accession>A0ABT5YJ12</accession>
<dbReference type="Proteomes" id="UP001215503">
    <property type="component" value="Unassembled WGS sequence"/>
</dbReference>
<feature type="domain" description="SnoaL-like" evidence="1">
    <location>
        <begin position="11"/>
        <end position="118"/>
    </location>
</feature>
<comment type="caution">
    <text evidence="2">The sequence shown here is derived from an EMBL/GenBank/DDBJ whole genome shotgun (WGS) entry which is preliminary data.</text>
</comment>